<name>A0A0D1W5Z7_9EURO</name>
<dbReference type="InterPro" id="IPR036291">
    <property type="entry name" value="NAD(P)-bd_dom_sf"/>
</dbReference>
<dbReference type="OrthoDB" id="48317at2759"/>
<reference evidence="4 5" key="1">
    <citation type="submission" date="2015-01" db="EMBL/GenBank/DDBJ databases">
        <title>The Genome Sequence of Exophiala sideris CBS121828.</title>
        <authorList>
            <consortium name="The Broad Institute Genomics Platform"/>
            <person name="Cuomo C."/>
            <person name="de Hoog S."/>
            <person name="Gorbushina A."/>
            <person name="Stielow B."/>
            <person name="Teixiera M."/>
            <person name="Abouelleil A."/>
            <person name="Chapman S.B."/>
            <person name="Priest M."/>
            <person name="Young S.K."/>
            <person name="Wortman J."/>
            <person name="Nusbaum C."/>
            <person name="Birren B."/>
        </authorList>
    </citation>
    <scope>NUCLEOTIDE SEQUENCE [LARGE SCALE GENOMIC DNA]</scope>
    <source>
        <strain evidence="4 5">CBS 121828</strain>
    </source>
</reference>
<dbReference type="AlphaFoldDB" id="A0A0D1W5Z7"/>
<dbReference type="GO" id="GO:0016651">
    <property type="term" value="F:oxidoreductase activity, acting on NAD(P)H"/>
    <property type="evidence" value="ECO:0007669"/>
    <property type="project" value="InterPro"/>
</dbReference>
<dbReference type="InterPro" id="IPR047122">
    <property type="entry name" value="Trans-enoyl_RdTase-like"/>
</dbReference>
<dbReference type="InterPro" id="IPR013149">
    <property type="entry name" value="ADH-like_C"/>
</dbReference>
<dbReference type="Gene3D" id="3.40.50.720">
    <property type="entry name" value="NAD(P)-binding Rossmann-like Domain"/>
    <property type="match status" value="1"/>
</dbReference>
<dbReference type="InterPro" id="IPR013154">
    <property type="entry name" value="ADH-like_N"/>
</dbReference>
<evidence type="ECO:0000256" key="1">
    <source>
        <dbReference type="ARBA" id="ARBA00008072"/>
    </source>
</evidence>
<protein>
    <recommendedName>
        <fullName evidence="3">Enoyl reductase (ER) domain-containing protein</fullName>
    </recommendedName>
</protein>
<keyword evidence="2" id="KW-0560">Oxidoreductase</keyword>
<feature type="domain" description="Enoyl reductase (ER)" evidence="3">
    <location>
        <begin position="36"/>
        <end position="370"/>
    </location>
</feature>
<dbReference type="HOGENOM" id="CLU_026673_16_1_1"/>
<dbReference type="CDD" id="cd08249">
    <property type="entry name" value="enoyl_reductase_like"/>
    <property type="match status" value="1"/>
</dbReference>
<comment type="similarity">
    <text evidence="1">Belongs to the zinc-containing alcohol dehydrogenase family.</text>
</comment>
<evidence type="ECO:0000313" key="4">
    <source>
        <dbReference type="EMBL" id="KIV84035.1"/>
    </source>
</evidence>
<dbReference type="Proteomes" id="UP000053599">
    <property type="component" value="Unassembled WGS sequence"/>
</dbReference>
<organism evidence="4 5">
    <name type="scientific">Exophiala sideris</name>
    <dbReference type="NCBI Taxonomy" id="1016849"/>
    <lineage>
        <taxon>Eukaryota</taxon>
        <taxon>Fungi</taxon>
        <taxon>Dikarya</taxon>
        <taxon>Ascomycota</taxon>
        <taxon>Pezizomycotina</taxon>
        <taxon>Eurotiomycetes</taxon>
        <taxon>Chaetothyriomycetidae</taxon>
        <taxon>Chaetothyriales</taxon>
        <taxon>Herpotrichiellaceae</taxon>
        <taxon>Exophiala</taxon>
    </lineage>
</organism>
<dbReference type="PANTHER" id="PTHR45348">
    <property type="entry name" value="HYPOTHETICAL OXIDOREDUCTASE (EUROFUNG)"/>
    <property type="match status" value="1"/>
</dbReference>
<dbReference type="Gene3D" id="3.90.180.10">
    <property type="entry name" value="Medium-chain alcohol dehydrogenases, catalytic domain"/>
    <property type="match status" value="1"/>
</dbReference>
<evidence type="ECO:0000256" key="2">
    <source>
        <dbReference type="ARBA" id="ARBA00023002"/>
    </source>
</evidence>
<evidence type="ECO:0000313" key="5">
    <source>
        <dbReference type="Proteomes" id="UP000053599"/>
    </source>
</evidence>
<dbReference type="Pfam" id="PF08240">
    <property type="entry name" value="ADH_N"/>
    <property type="match status" value="1"/>
</dbReference>
<dbReference type="Pfam" id="PF00107">
    <property type="entry name" value="ADH_zinc_N"/>
    <property type="match status" value="1"/>
</dbReference>
<dbReference type="SMART" id="SM00829">
    <property type="entry name" value="PKS_ER"/>
    <property type="match status" value="1"/>
</dbReference>
<evidence type="ECO:0000259" key="3">
    <source>
        <dbReference type="SMART" id="SM00829"/>
    </source>
</evidence>
<accession>A0A0D1W5Z7</accession>
<dbReference type="EMBL" id="KN846952">
    <property type="protein sequence ID" value="KIV84035.1"/>
    <property type="molecule type" value="Genomic_DNA"/>
</dbReference>
<dbReference type="SUPFAM" id="SSF51735">
    <property type="entry name" value="NAD(P)-binding Rossmann-fold domains"/>
    <property type="match status" value="1"/>
</dbReference>
<dbReference type="PANTHER" id="PTHR45348:SF2">
    <property type="entry name" value="ZINC-TYPE ALCOHOL DEHYDROGENASE-LIKE PROTEIN C2E1P3.01"/>
    <property type="match status" value="1"/>
</dbReference>
<sequence>MLSRTLTRTRLNINHIFAPSLSKQSAKMSTMKAVVNRNKAPVLEKSRPVPKLRDDYLLVKVKAVALNPTDWKHAAYGLAAEDGLLGCDFSGVVEEIGSKVTKSWSKGDEIMGVAHGGNVVQPEDGAFAEYIVAKGDVQIKKPESLSFEAASTLPLGATTVGQGLYQKALKLNLPTDPVKDKEYVLIYGGSTATGALAVQYATLSGYKVITTCSPRNFDYVKSLGATEAIDYNDKSAASKIRELTENKLKYAWDTVSEKDTAQFCADALSTEKGCRYGSILPVKSPREDVESVSTLMYTVFGEGFKFATNEIPASEEDFEFAKKFMGITEKLLAEGKLKPHAEKVGKDGLQGVISGLEDLKSGKVSGNKLVYKVEETP</sequence>
<dbReference type="SUPFAM" id="SSF50129">
    <property type="entry name" value="GroES-like"/>
    <property type="match status" value="1"/>
</dbReference>
<dbReference type="InterPro" id="IPR011032">
    <property type="entry name" value="GroES-like_sf"/>
</dbReference>
<dbReference type="InterPro" id="IPR020843">
    <property type="entry name" value="ER"/>
</dbReference>
<proteinExistence type="inferred from homology"/>
<dbReference type="STRING" id="1016849.A0A0D1W5Z7"/>
<gene>
    <name evidence="4" type="ORF">PV11_06010</name>
</gene>